<dbReference type="OrthoDB" id="4025417at2759"/>
<dbReference type="HOGENOM" id="CLU_090369_0_0_1"/>
<dbReference type="AlphaFoldDB" id="C4YTV0"/>
<organism evidence="2 3">
    <name type="scientific">Candida albicans (strain WO-1)</name>
    <name type="common">Yeast</name>
    <dbReference type="NCBI Taxonomy" id="294748"/>
    <lineage>
        <taxon>Eukaryota</taxon>
        <taxon>Fungi</taxon>
        <taxon>Dikarya</taxon>
        <taxon>Ascomycota</taxon>
        <taxon>Saccharomycotina</taxon>
        <taxon>Pichiomycetes</taxon>
        <taxon>Debaryomycetaceae</taxon>
        <taxon>Candida/Lodderomyces clade</taxon>
        <taxon>Candida</taxon>
    </lineage>
</organism>
<sequence length="260" mass="29713">MNHYPISSSSTSSTSISSINSNNYNYLNSITMTKCKLLPTKTISRGKFRGINDIRRFQCYNSQCNLNFNEYQLCKYCAHVPYVSSPLRIKVKNNLNDDEEYNTGRTGNNNNNKQYRSIKIDYIPPTRSNAIIRRNSSYINNNNNNNNNNKLIVPHSVTTLGTTNSNGSNGNGDLTSKLNEFWDHLEMGKLQIKQRFMDIKIQKHKLSFKKRSFSAPPMVLRNDNDTTTNNNNNNNNENIYYSTGTSTSDYSTTTTTTTTR</sequence>
<dbReference type="EMBL" id="CM000313">
    <property type="protein sequence ID" value="EEQ47041.1"/>
    <property type="molecule type" value="Genomic_DNA"/>
</dbReference>
<accession>C4YTV0</accession>
<reference evidence="2 3" key="1">
    <citation type="journal article" date="2009" name="Nature">
        <title>Evolution of pathogenicity and sexual reproduction in eight Candida genomes.</title>
        <authorList>
            <person name="Butler G."/>
            <person name="Rasmussen M.D."/>
            <person name="Lin M.F."/>
            <person name="Santos M.A."/>
            <person name="Sakthikumar S."/>
            <person name="Munro C.A."/>
            <person name="Rheinbay E."/>
            <person name="Grabherr M."/>
            <person name="Forche A."/>
            <person name="Reedy J.L."/>
            <person name="Agrafioti I."/>
            <person name="Arnaud M.B."/>
            <person name="Bates S."/>
            <person name="Brown A.J."/>
            <person name="Brunke S."/>
            <person name="Costanzo M.C."/>
            <person name="Fitzpatrick D.A."/>
            <person name="de Groot P.W."/>
            <person name="Harris D."/>
            <person name="Hoyer L.L."/>
            <person name="Hube B."/>
            <person name="Klis F.M."/>
            <person name="Kodira C."/>
            <person name="Lennard N."/>
            <person name="Logue M.E."/>
            <person name="Martin R."/>
            <person name="Neiman A.M."/>
            <person name="Nikolaou E."/>
            <person name="Quail M.A."/>
            <person name="Quinn J."/>
            <person name="Santos M.C."/>
            <person name="Schmitzberger F.F."/>
            <person name="Sherlock G."/>
            <person name="Shah P."/>
            <person name="Silverstein K.A."/>
            <person name="Skrzypek M.S."/>
            <person name="Soll D."/>
            <person name="Staggs R."/>
            <person name="Stansfield I."/>
            <person name="Stumpf M.P."/>
            <person name="Sudbery P.E."/>
            <person name="Srikantha T."/>
            <person name="Zeng Q."/>
            <person name="Berman J."/>
            <person name="Berriman M."/>
            <person name="Heitman J."/>
            <person name="Gow N.A."/>
            <person name="Lorenz M.C."/>
            <person name="Birren B.W."/>
            <person name="Kellis M."/>
            <person name="Cuomo C.A."/>
        </authorList>
    </citation>
    <scope>NUCLEOTIDE SEQUENCE [LARGE SCALE GENOMIC DNA]</scope>
    <source>
        <strain evidence="2 3">WO-1</strain>
    </source>
</reference>
<feature type="compositionally biased region" description="Low complexity" evidence="1">
    <location>
        <begin position="225"/>
        <end position="260"/>
    </location>
</feature>
<feature type="region of interest" description="Disordered" evidence="1">
    <location>
        <begin position="217"/>
        <end position="260"/>
    </location>
</feature>
<dbReference type="Proteomes" id="UP000001429">
    <property type="component" value="Chromosome 7"/>
</dbReference>
<dbReference type="PaxDb" id="5476-C4YTV0"/>
<keyword evidence="3" id="KW-1185">Reference proteome</keyword>
<evidence type="ECO:0000256" key="1">
    <source>
        <dbReference type="SAM" id="MobiDB-lite"/>
    </source>
</evidence>
<dbReference type="VEuPathDB" id="FungiDB:CAWG_05596"/>
<proteinExistence type="predicted"/>
<evidence type="ECO:0000313" key="3">
    <source>
        <dbReference type="Proteomes" id="UP000001429"/>
    </source>
</evidence>
<evidence type="ECO:0000313" key="2">
    <source>
        <dbReference type="EMBL" id="EEQ47041.1"/>
    </source>
</evidence>
<name>C4YTV0_CANAW</name>
<gene>
    <name evidence="2" type="ORF">CAWG_05596</name>
</gene>
<protein>
    <submittedName>
        <fullName evidence="2">Uncharacterized protein</fullName>
    </submittedName>
</protein>
<dbReference type="OMA" id="IRRFQCY"/>